<evidence type="ECO:0000256" key="6">
    <source>
        <dbReference type="ARBA" id="ARBA00022989"/>
    </source>
</evidence>
<reference evidence="12" key="1">
    <citation type="submission" date="2025-08" db="UniProtKB">
        <authorList>
            <consortium name="Ensembl"/>
        </authorList>
    </citation>
    <scope>IDENTIFICATION</scope>
</reference>
<dbReference type="PROSITE" id="PS50835">
    <property type="entry name" value="IG_LIKE"/>
    <property type="match status" value="3"/>
</dbReference>
<evidence type="ECO:0000259" key="11">
    <source>
        <dbReference type="PROSITE" id="PS50835"/>
    </source>
</evidence>
<proteinExistence type="predicted"/>
<dbReference type="GO" id="GO:0005576">
    <property type="term" value="C:extracellular region"/>
    <property type="evidence" value="ECO:0007669"/>
    <property type="project" value="TreeGrafter"/>
</dbReference>
<dbReference type="Gene3D" id="2.60.40.10">
    <property type="entry name" value="Immunoglobulins"/>
    <property type="match status" value="4"/>
</dbReference>
<dbReference type="SMART" id="SM00408">
    <property type="entry name" value="IGc2"/>
    <property type="match status" value="4"/>
</dbReference>
<evidence type="ECO:0000313" key="12">
    <source>
        <dbReference type="Ensembl" id="ENSOSUP00000006538.1"/>
    </source>
</evidence>
<dbReference type="AlphaFoldDB" id="A0A8C8E7X2"/>
<feature type="chain" id="PRO_5034651173" evidence="10">
    <location>
        <begin position="17"/>
        <end position="408"/>
    </location>
</feature>
<keyword evidence="9" id="KW-0393">Immunoglobulin domain</keyword>
<evidence type="ECO:0000256" key="1">
    <source>
        <dbReference type="ARBA" id="ARBA00004167"/>
    </source>
</evidence>
<dbReference type="InterPro" id="IPR013098">
    <property type="entry name" value="Ig_I-set"/>
</dbReference>
<evidence type="ECO:0000256" key="7">
    <source>
        <dbReference type="ARBA" id="ARBA00023136"/>
    </source>
</evidence>
<feature type="domain" description="Ig-like" evidence="11">
    <location>
        <begin position="204"/>
        <end position="293"/>
    </location>
</feature>
<dbReference type="InterPro" id="IPR003599">
    <property type="entry name" value="Ig_sub"/>
</dbReference>
<protein>
    <submittedName>
        <fullName evidence="12">Immunoglobulin superfamily member 10</fullName>
    </submittedName>
</protein>
<dbReference type="PANTHER" id="PTHR45842:SF2">
    <property type="entry name" value="IMMUNOGLOBULIN SUPERFAMILY MEMBER 10"/>
    <property type="match status" value="1"/>
</dbReference>
<dbReference type="Pfam" id="PF07679">
    <property type="entry name" value="I-set"/>
    <property type="match status" value="3"/>
</dbReference>
<keyword evidence="2" id="KW-0433">Leucine-rich repeat</keyword>
<dbReference type="PANTHER" id="PTHR45842">
    <property type="entry name" value="SYNAPTIC ADHESION-LIKE MOLECULE SALM"/>
    <property type="match status" value="1"/>
</dbReference>
<dbReference type="SUPFAM" id="SSF48726">
    <property type="entry name" value="Immunoglobulin"/>
    <property type="match status" value="4"/>
</dbReference>
<dbReference type="Proteomes" id="UP000694552">
    <property type="component" value="Unplaced"/>
</dbReference>
<keyword evidence="6" id="KW-1133">Transmembrane helix</keyword>
<evidence type="ECO:0000256" key="8">
    <source>
        <dbReference type="ARBA" id="ARBA00023157"/>
    </source>
</evidence>
<comment type="subcellular location">
    <subcellularLocation>
        <location evidence="1">Membrane</location>
        <topology evidence="1">Single-pass membrane protein</topology>
    </subcellularLocation>
</comment>
<dbReference type="InterPro" id="IPR007110">
    <property type="entry name" value="Ig-like_dom"/>
</dbReference>
<evidence type="ECO:0000313" key="13">
    <source>
        <dbReference type="Proteomes" id="UP000694552"/>
    </source>
</evidence>
<evidence type="ECO:0000256" key="4">
    <source>
        <dbReference type="ARBA" id="ARBA00022729"/>
    </source>
</evidence>
<dbReference type="FunFam" id="2.60.40.10:FF:000076">
    <property type="entry name" value="Leucine-rich repeat and Ig domain-containing 4"/>
    <property type="match status" value="1"/>
</dbReference>
<keyword evidence="8" id="KW-1015">Disulfide bond</keyword>
<keyword evidence="5" id="KW-0677">Repeat</keyword>
<organism evidence="12 13">
    <name type="scientific">Otus sunia</name>
    <name type="common">Oriental scops-owl</name>
    <dbReference type="NCBI Taxonomy" id="257818"/>
    <lineage>
        <taxon>Eukaryota</taxon>
        <taxon>Metazoa</taxon>
        <taxon>Chordata</taxon>
        <taxon>Craniata</taxon>
        <taxon>Vertebrata</taxon>
        <taxon>Euteleostomi</taxon>
        <taxon>Archelosauria</taxon>
        <taxon>Archosauria</taxon>
        <taxon>Dinosauria</taxon>
        <taxon>Saurischia</taxon>
        <taxon>Theropoda</taxon>
        <taxon>Coelurosauria</taxon>
        <taxon>Aves</taxon>
        <taxon>Neognathae</taxon>
        <taxon>Neoaves</taxon>
        <taxon>Telluraves</taxon>
        <taxon>Strigiformes</taxon>
        <taxon>Strigidae</taxon>
        <taxon>Otus</taxon>
    </lineage>
</organism>
<reference evidence="12" key="2">
    <citation type="submission" date="2025-09" db="UniProtKB">
        <authorList>
            <consortium name="Ensembl"/>
        </authorList>
    </citation>
    <scope>IDENTIFICATION</scope>
</reference>
<dbReference type="InterPro" id="IPR013783">
    <property type="entry name" value="Ig-like_fold"/>
</dbReference>
<name>A0A8C8E7X2_9STRI</name>
<sequence length="408" mass="43433">MLLLLFLTASVLVIWAKQTGLGKVFSGTEQKGREERGSDVLRCHALASAGTDAPEGRGQGRWRVFANGTLAIARAGLEDRGQYLCTAANPHGTAQLLVTLSVVAYPPRIAGGRWQLLTAHSGKPVAVACRAEGRPPPTIAWVLANKTHVSDSSTGNNDVRVEPDGTLIIKEATVYDRGLYTCVARNPAGTDTLVVKLQVVAAPPAILEEKRERVEGTMGENLKLPCTVTGNPRPAVHWVLFDGTVVKPLQFVNGKLFLFANGTLHLSTIAPSDSGNYECIATSSTGSDRRVVTLVVEPGPVKGISGESLSLHCLSEGSPRPRTAWTLPGGSVLERPQLGRKHVLLENGTLLIRDASIHDRGDYVCRAHNNAGESSVTVPVVIVAYAPRITISSVTDGSAKRRGGTWGR</sequence>
<dbReference type="GO" id="GO:0016020">
    <property type="term" value="C:membrane"/>
    <property type="evidence" value="ECO:0007669"/>
    <property type="project" value="UniProtKB-SubCell"/>
</dbReference>
<dbReference type="InterPro" id="IPR003598">
    <property type="entry name" value="Ig_sub2"/>
</dbReference>
<keyword evidence="13" id="KW-1185">Reference proteome</keyword>
<dbReference type="InterPro" id="IPR036179">
    <property type="entry name" value="Ig-like_dom_sf"/>
</dbReference>
<dbReference type="Ensembl" id="ENSOSUT00000006799.1">
    <property type="protein sequence ID" value="ENSOSUP00000006538.1"/>
    <property type="gene ID" value="ENSOSUG00000004831.1"/>
</dbReference>
<keyword evidence="7" id="KW-0472">Membrane</keyword>
<feature type="domain" description="Ig-like" evidence="11">
    <location>
        <begin position="107"/>
        <end position="198"/>
    </location>
</feature>
<dbReference type="SMART" id="SM00409">
    <property type="entry name" value="IG"/>
    <property type="match status" value="4"/>
</dbReference>
<dbReference type="InterPro" id="IPR050467">
    <property type="entry name" value="LRFN"/>
</dbReference>
<evidence type="ECO:0000256" key="2">
    <source>
        <dbReference type="ARBA" id="ARBA00022614"/>
    </source>
</evidence>
<keyword evidence="4 10" id="KW-0732">Signal</keyword>
<evidence type="ECO:0000256" key="5">
    <source>
        <dbReference type="ARBA" id="ARBA00022737"/>
    </source>
</evidence>
<evidence type="ECO:0000256" key="3">
    <source>
        <dbReference type="ARBA" id="ARBA00022692"/>
    </source>
</evidence>
<feature type="domain" description="Ig-like" evidence="11">
    <location>
        <begin position="306"/>
        <end position="377"/>
    </location>
</feature>
<feature type="signal peptide" evidence="10">
    <location>
        <begin position="1"/>
        <end position="16"/>
    </location>
</feature>
<accession>A0A8C8E7X2</accession>
<evidence type="ECO:0000256" key="9">
    <source>
        <dbReference type="ARBA" id="ARBA00023319"/>
    </source>
</evidence>
<keyword evidence="3" id="KW-0812">Transmembrane</keyword>
<evidence type="ECO:0000256" key="10">
    <source>
        <dbReference type="SAM" id="SignalP"/>
    </source>
</evidence>